<proteinExistence type="predicted"/>
<sequence>MIIARPGAHRSTSSDGQASPATTSVTDSSPVGESAPAADGVWLSTLTCSSTSRACRSSGERATDSGTTTSRPPCSSEPKISHTETSKASECHCDHTPVRGSPESPDVSSWVTLRCVTATPLGTPVVPEV</sequence>
<dbReference type="EMBL" id="AP024828">
    <property type="protein sequence ID" value="BCZ24636.1"/>
    <property type="molecule type" value="Genomic_DNA"/>
</dbReference>
<name>A0ABN6IMU9_9MYCO</name>
<evidence type="ECO:0000313" key="2">
    <source>
        <dbReference type="EMBL" id="BCZ24636.1"/>
    </source>
</evidence>
<gene>
    <name evidence="2" type="ORF">MTY59_44910</name>
</gene>
<feature type="region of interest" description="Disordered" evidence="1">
    <location>
        <begin position="52"/>
        <end position="108"/>
    </location>
</feature>
<reference evidence="2 3" key="1">
    <citation type="submission" date="2021-07" db="EMBL/GenBank/DDBJ databases">
        <title>Complete genome sequence of nontuberculous Mycobacterium sp. TY59.</title>
        <authorList>
            <person name="Fukushima K."/>
        </authorList>
    </citation>
    <scope>NUCLEOTIDE SEQUENCE [LARGE SCALE GENOMIC DNA]</scope>
    <source>
        <strain evidence="2 3">TY59</strain>
    </source>
</reference>
<feature type="compositionally biased region" description="Polar residues" evidence="1">
    <location>
        <begin position="10"/>
        <end position="31"/>
    </location>
</feature>
<feature type="compositionally biased region" description="Polar residues" evidence="1">
    <location>
        <begin position="64"/>
        <end position="73"/>
    </location>
</feature>
<dbReference type="Proteomes" id="UP000826012">
    <property type="component" value="Chromosome"/>
</dbReference>
<evidence type="ECO:0000256" key="1">
    <source>
        <dbReference type="SAM" id="MobiDB-lite"/>
    </source>
</evidence>
<protein>
    <submittedName>
        <fullName evidence="2">Uncharacterized protein</fullName>
    </submittedName>
</protein>
<organism evidence="2 3">
    <name type="scientific">Mycobacterium senriense</name>
    <dbReference type="NCBI Taxonomy" id="2775496"/>
    <lineage>
        <taxon>Bacteria</taxon>
        <taxon>Bacillati</taxon>
        <taxon>Actinomycetota</taxon>
        <taxon>Actinomycetes</taxon>
        <taxon>Mycobacteriales</taxon>
        <taxon>Mycobacteriaceae</taxon>
        <taxon>Mycobacterium</taxon>
        <taxon>Mycobacterium avium complex (MAC)</taxon>
    </lineage>
</organism>
<accession>A0ABN6IMU9</accession>
<keyword evidence="3" id="KW-1185">Reference proteome</keyword>
<feature type="compositionally biased region" description="Basic and acidic residues" evidence="1">
    <location>
        <begin position="79"/>
        <end position="97"/>
    </location>
</feature>
<evidence type="ECO:0000313" key="3">
    <source>
        <dbReference type="Proteomes" id="UP000826012"/>
    </source>
</evidence>
<feature type="region of interest" description="Disordered" evidence="1">
    <location>
        <begin position="1"/>
        <end position="40"/>
    </location>
</feature>